<name>A0A242CHB5_9ENTE</name>
<protein>
    <recommendedName>
        <fullName evidence="5">Replication terminator protein</fullName>
    </recommendedName>
</protein>
<comment type="caution">
    <text evidence="3">The sequence shown here is derived from an EMBL/GenBank/DDBJ whole genome shotgun (WGS) entry which is preliminary data.</text>
</comment>
<dbReference type="STRING" id="1834181.A5880_000280"/>
<accession>A0A242CHB5</accession>
<organism evidence="3">
    <name type="scientific">Candidatus Enterococcus mansonii</name>
    <dbReference type="NCBI Taxonomy" id="1834181"/>
    <lineage>
        <taxon>Bacteria</taxon>
        <taxon>Bacillati</taxon>
        <taxon>Bacillota</taxon>
        <taxon>Bacilli</taxon>
        <taxon>Lactobacillales</taxon>
        <taxon>Enterococcaceae</taxon>
        <taxon>Enterococcus</taxon>
    </lineage>
</organism>
<feature type="region of interest" description="Disordered" evidence="1">
    <location>
        <begin position="95"/>
        <end position="117"/>
    </location>
</feature>
<reference evidence="3" key="1">
    <citation type="submission" date="2017-05" db="EMBL/GenBank/DDBJ databases">
        <title>The Genome Sequence of Enterococcus sp. 4G2_DIV0659.</title>
        <authorList>
            <consortium name="The Broad Institute Genomics Platform"/>
            <consortium name="The Broad Institute Genomic Center for Infectious Diseases"/>
            <person name="Earl A."/>
            <person name="Manson A."/>
            <person name="Schwartman J."/>
            <person name="Gilmore M."/>
            <person name="Abouelleil A."/>
            <person name="Cao P."/>
            <person name="Chapman S."/>
            <person name="Cusick C."/>
            <person name="Shea T."/>
            <person name="Young S."/>
            <person name="Neafsey D."/>
            <person name="Nusbaum C."/>
            <person name="Birren B."/>
        </authorList>
    </citation>
    <scope>NUCLEOTIDE SEQUENCE [LARGE SCALE GENOMIC DNA]</scope>
    <source>
        <strain evidence="3">4G2_DIV0659</strain>
    </source>
</reference>
<dbReference type="Proteomes" id="UP000195139">
    <property type="component" value="Unassembled WGS sequence"/>
</dbReference>
<feature type="region of interest" description="Disordered" evidence="1">
    <location>
        <begin position="127"/>
        <end position="146"/>
    </location>
</feature>
<dbReference type="EMBL" id="NGLE01000001">
    <property type="protein sequence ID" value="OTO09601.1"/>
    <property type="molecule type" value="Genomic_DNA"/>
</dbReference>
<gene>
    <name evidence="3" type="ORF">A5880_000280</name>
    <name evidence="2" type="ORF">A5880_002378</name>
</gene>
<evidence type="ECO:0000256" key="1">
    <source>
        <dbReference type="SAM" id="MobiDB-lite"/>
    </source>
</evidence>
<dbReference type="EMBL" id="NGLE02000001">
    <property type="protein sequence ID" value="MEI5994792.1"/>
    <property type="molecule type" value="Genomic_DNA"/>
</dbReference>
<evidence type="ECO:0000313" key="2">
    <source>
        <dbReference type="EMBL" id="MEI5994792.1"/>
    </source>
</evidence>
<keyword evidence="4" id="KW-1185">Reference proteome</keyword>
<proteinExistence type="predicted"/>
<dbReference type="AlphaFoldDB" id="A0A242CHB5"/>
<evidence type="ECO:0008006" key="5">
    <source>
        <dbReference type="Google" id="ProtNLM"/>
    </source>
</evidence>
<dbReference type="RefSeq" id="WP_086329242.1">
    <property type="nucleotide sequence ID" value="NZ_NGLE02000001.1"/>
</dbReference>
<reference evidence="2 4" key="2">
    <citation type="submission" date="2018-07" db="EMBL/GenBank/DDBJ databases">
        <title>The Genome Sequence of Enterococcus sp. DIV0659b.</title>
        <authorList>
            <consortium name="The Broad Institute Genomics Platform"/>
            <consortium name="The Broad Institute Genomic Center for Infectious Diseases"/>
            <person name="Earl A."/>
            <person name="Manson A."/>
            <person name="Schwartman J."/>
            <person name="Gilmore M."/>
            <person name="Abouelleil A."/>
            <person name="Cao P."/>
            <person name="Chapman S."/>
            <person name="Cusick C."/>
            <person name="Shea T."/>
            <person name="Young S."/>
            <person name="Neafsey D."/>
            <person name="Nusbaum C."/>
            <person name="Birren B."/>
        </authorList>
    </citation>
    <scope>NUCLEOTIDE SEQUENCE [LARGE SCALE GENOMIC DNA]</scope>
    <source>
        <strain evidence="2 4">4G2_DIV0659</strain>
    </source>
</reference>
<evidence type="ECO:0000313" key="4">
    <source>
        <dbReference type="Proteomes" id="UP000195139"/>
    </source>
</evidence>
<dbReference type="OrthoDB" id="1956472at2"/>
<sequence>MSKEIELNLSAMANGAIQEKLDGELEKLFNNIHDPNTKAKDKRAITIKLEFAPDDNRQVIVLNSSFSTKLAPVRDFDTTILTGKDLSSGKVAARELQSEAPGQTFIDPVDGKQKTDVGEPIDVIEKEEAAKESQQQQIINLQEKRG</sequence>
<evidence type="ECO:0000313" key="3">
    <source>
        <dbReference type="EMBL" id="OTO09601.1"/>
    </source>
</evidence>